<evidence type="ECO:0000313" key="4">
    <source>
        <dbReference type="EMBL" id="CDW81915.1"/>
    </source>
</evidence>
<dbReference type="Proteomes" id="UP000039865">
    <property type="component" value="Unassembled WGS sequence"/>
</dbReference>
<dbReference type="AlphaFoldDB" id="A0A078AI38"/>
<dbReference type="OrthoDB" id="313485at2759"/>
<feature type="DNA-binding region" description="Homeobox" evidence="1">
    <location>
        <begin position="264"/>
        <end position="323"/>
    </location>
</feature>
<dbReference type="GO" id="GO:0003677">
    <property type="term" value="F:DNA binding"/>
    <property type="evidence" value="ECO:0007669"/>
    <property type="project" value="UniProtKB-UniRule"/>
</dbReference>
<dbReference type="InParanoid" id="A0A078AI38"/>
<dbReference type="PROSITE" id="PS50071">
    <property type="entry name" value="HOMEOBOX_2"/>
    <property type="match status" value="1"/>
</dbReference>
<proteinExistence type="predicted"/>
<reference evidence="4 5" key="1">
    <citation type="submission" date="2014-06" db="EMBL/GenBank/DDBJ databases">
        <authorList>
            <person name="Swart Estienne"/>
        </authorList>
    </citation>
    <scope>NUCLEOTIDE SEQUENCE [LARGE SCALE GENOMIC DNA]</scope>
    <source>
        <strain evidence="4 5">130c</strain>
    </source>
</reference>
<dbReference type="CDD" id="cd00086">
    <property type="entry name" value="homeodomain"/>
    <property type="match status" value="1"/>
</dbReference>
<organism evidence="4 5">
    <name type="scientific">Stylonychia lemnae</name>
    <name type="common">Ciliate</name>
    <dbReference type="NCBI Taxonomy" id="5949"/>
    <lineage>
        <taxon>Eukaryota</taxon>
        <taxon>Sar</taxon>
        <taxon>Alveolata</taxon>
        <taxon>Ciliophora</taxon>
        <taxon>Intramacronucleata</taxon>
        <taxon>Spirotrichea</taxon>
        <taxon>Stichotrichia</taxon>
        <taxon>Sporadotrichida</taxon>
        <taxon>Oxytrichidae</taxon>
        <taxon>Stylonychinae</taxon>
        <taxon>Stylonychia</taxon>
    </lineage>
</organism>
<keyword evidence="1 2" id="KW-0238">DNA-binding</keyword>
<dbReference type="InterPro" id="IPR001356">
    <property type="entry name" value="HD"/>
</dbReference>
<keyword evidence="5" id="KW-1185">Reference proteome</keyword>
<gene>
    <name evidence="4" type="primary">Contig3403.g3641</name>
    <name evidence="4" type="ORF">STYLEM_10939</name>
</gene>
<sequence length="384" mass="44800">MMYYIPVAPQYQQYTLPLFQAQVQQNNIFDRPKFPGTHQSKSNNISTTIIIPSPIYQQPKQQLITRNQSAMSGLNNSTMTSLSSFAGSAFTQLKKPHSTILFEGACNNQYQKWQEQNLPQLKKQENSLSSQNPSKCINLKETSDTLINLTILHQRALEKEKIEKLIDNINSSDQEKGQDSEVDISFDDNNFEEISDIKPRKNEIILSSTIQITEGLTPIINEQRIDQIYSHNDNKELNEIQNKQSGQDGNELQLFNQEKDHEINQDIRKMKSIDQVYILENEFKKNPNWSKDKIKQLSTIMRLKESQVYKWNWDRRNLREKYIEGRLKSMELPSQIFKVTRVMSRGQNEQTEIDITSKVGYFKILKQSNLNLHSMDEEEGFQQL</sequence>
<feature type="domain" description="Homeobox" evidence="3">
    <location>
        <begin position="262"/>
        <end position="322"/>
    </location>
</feature>
<dbReference type="Pfam" id="PF00046">
    <property type="entry name" value="Homeodomain"/>
    <property type="match status" value="1"/>
</dbReference>
<keyword evidence="1 2" id="KW-0539">Nucleus</keyword>
<dbReference type="InterPro" id="IPR009057">
    <property type="entry name" value="Homeodomain-like_sf"/>
</dbReference>
<dbReference type="GO" id="GO:0005634">
    <property type="term" value="C:nucleus"/>
    <property type="evidence" value="ECO:0007669"/>
    <property type="project" value="UniProtKB-SubCell"/>
</dbReference>
<comment type="subcellular location">
    <subcellularLocation>
        <location evidence="1 2">Nucleus</location>
    </subcellularLocation>
</comment>
<dbReference type="EMBL" id="CCKQ01010408">
    <property type="protein sequence ID" value="CDW81915.1"/>
    <property type="molecule type" value="Genomic_DNA"/>
</dbReference>
<dbReference type="Gene3D" id="1.10.10.60">
    <property type="entry name" value="Homeodomain-like"/>
    <property type="match status" value="1"/>
</dbReference>
<dbReference type="SUPFAM" id="SSF46689">
    <property type="entry name" value="Homeodomain-like"/>
    <property type="match status" value="1"/>
</dbReference>
<evidence type="ECO:0000256" key="1">
    <source>
        <dbReference type="PROSITE-ProRule" id="PRU00108"/>
    </source>
</evidence>
<evidence type="ECO:0000259" key="3">
    <source>
        <dbReference type="PROSITE" id="PS50071"/>
    </source>
</evidence>
<accession>A0A078AI38</accession>
<dbReference type="SMART" id="SM00389">
    <property type="entry name" value="HOX"/>
    <property type="match status" value="1"/>
</dbReference>
<name>A0A078AI38_STYLE</name>
<protein>
    <recommendedName>
        <fullName evidence="3">Homeobox domain-containing protein</fullName>
    </recommendedName>
</protein>
<evidence type="ECO:0000256" key="2">
    <source>
        <dbReference type="RuleBase" id="RU000682"/>
    </source>
</evidence>
<evidence type="ECO:0000313" key="5">
    <source>
        <dbReference type="Proteomes" id="UP000039865"/>
    </source>
</evidence>
<keyword evidence="1 2" id="KW-0371">Homeobox</keyword>